<name>A0ACC2CH17_DIPCM</name>
<evidence type="ECO:0000313" key="1">
    <source>
        <dbReference type="EMBL" id="KAJ7541317.1"/>
    </source>
</evidence>
<protein>
    <submittedName>
        <fullName evidence="1">Uncharacterized protein</fullName>
    </submittedName>
</protein>
<dbReference type="EMBL" id="CM055101">
    <property type="protein sequence ID" value="KAJ7541317.1"/>
    <property type="molecule type" value="Genomic_DNA"/>
</dbReference>
<sequence>MGLFRLPDLCGLLPPFSTAFHSDVMPQARRSSTNSIESAGQEWKGSPEGSGASSKRVIVVVDESTEARMALLWALSHIVDKLDLVILLHVMQPANQKGCSDSEVKIWDWNMPEVASQRGFSKRRRWISSLETLCAARLPEAQLQVLLVEGQKGSTIVGQARRLKASIVVLGQRRPSLIWRLLGRSYDKLVEYCIHNSECLTLAVRKKSRGLGGYLINSKWQRNFWLLA</sequence>
<comment type="caution">
    <text evidence="1">The sequence shown here is derived from an EMBL/GenBank/DDBJ whole genome shotgun (WGS) entry which is preliminary data.</text>
</comment>
<dbReference type="Proteomes" id="UP001162992">
    <property type="component" value="Chromosome 10"/>
</dbReference>
<organism evidence="1 2">
    <name type="scientific">Diphasiastrum complanatum</name>
    <name type="common">Issler's clubmoss</name>
    <name type="synonym">Lycopodium complanatum</name>
    <dbReference type="NCBI Taxonomy" id="34168"/>
    <lineage>
        <taxon>Eukaryota</taxon>
        <taxon>Viridiplantae</taxon>
        <taxon>Streptophyta</taxon>
        <taxon>Embryophyta</taxon>
        <taxon>Tracheophyta</taxon>
        <taxon>Lycopodiopsida</taxon>
        <taxon>Lycopodiales</taxon>
        <taxon>Lycopodiaceae</taxon>
        <taxon>Lycopodioideae</taxon>
        <taxon>Diphasiastrum</taxon>
    </lineage>
</organism>
<accession>A0ACC2CH17</accession>
<evidence type="ECO:0000313" key="2">
    <source>
        <dbReference type="Proteomes" id="UP001162992"/>
    </source>
</evidence>
<reference evidence="2" key="1">
    <citation type="journal article" date="2024" name="Proc. Natl. Acad. Sci. U.S.A.">
        <title>Extraordinary preservation of gene collinearity over three hundred million years revealed in homosporous lycophytes.</title>
        <authorList>
            <person name="Li C."/>
            <person name="Wickell D."/>
            <person name="Kuo L.Y."/>
            <person name="Chen X."/>
            <person name="Nie B."/>
            <person name="Liao X."/>
            <person name="Peng D."/>
            <person name="Ji J."/>
            <person name="Jenkins J."/>
            <person name="Williams M."/>
            <person name="Shu S."/>
            <person name="Plott C."/>
            <person name="Barry K."/>
            <person name="Rajasekar S."/>
            <person name="Grimwood J."/>
            <person name="Han X."/>
            <person name="Sun S."/>
            <person name="Hou Z."/>
            <person name="He W."/>
            <person name="Dai G."/>
            <person name="Sun C."/>
            <person name="Schmutz J."/>
            <person name="Leebens-Mack J.H."/>
            <person name="Li F.W."/>
            <person name="Wang L."/>
        </authorList>
    </citation>
    <scope>NUCLEOTIDE SEQUENCE [LARGE SCALE GENOMIC DNA]</scope>
    <source>
        <strain evidence="2">cv. PW_Plant_1</strain>
    </source>
</reference>
<proteinExistence type="predicted"/>
<gene>
    <name evidence="1" type="ORF">O6H91_10G054200</name>
</gene>
<keyword evidence="2" id="KW-1185">Reference proteome</keyword>